<protein>
    <submittedName>
        <fullName evidence="2">Uncharacterized protein</fullName>
    </submittedName>
</protein>
<feature type="transmembrane region" description="Helical" evidence="1">
    <location>
        <begin position="43"/>
        <end position="64"/>
    </location>
</feature>
<evidence type="ECO:0000313" key="2">
    <source>
        <dbReference type="EMBL" id="PJA20351.1"/>
    </source>
</evidence>
<evidence type="ECO:0000313" key="3">
    <source>
        <dbReference type="Proteomes" id="UP000230137"/>
    </source>
</evidence>
<sequence length="203" mass="22251">RGFDGVDLKELPVIPGEAVEKFFNNQNIIVGDKIANIQATLVIYAKIAFSYASYILLIALIYSGVKYMVAGSDETKLTSAKKNIYWSTIGYAIVVLAYSIVNFISNGIFKDSLVKYSKPIKDKYDIINNLAILFTNVIKSGLGIIGLVFLLILLFNGFKYLISAGGEGTETAKKSFVNAIIGLVFIACSYGITIYIQQTITLK</sequence>
<feature type="transmembrane region" description="Helical" evidence="1">
    <location>
        <begin position="130"/>
        <end position="155"/>
    </location>
</feature>
<keyword evidence="1" id="KW-1133">Transmembrane helix</keyword>
<proteinExistence type="predicted"/>
<gene>
    <name evidence="2" type="ORF">COX60_02005</name>
</gene>
<accession>A0A2M7W3Z1</accession>
<feature type="transmembrane region" description="Helical" evidence="1">
    <location>
        <begin position="175"/>
        <end position="196"/>
    </location>
</feature>
<dbReference type="InterPro" id="IPR043993">
    <property type="entry name" value="T4SS_pilin"/>
</dbReference>
<dbReference type="Pfam" id="PF18895">
    <property type="entry name" value="T4SS_pilin"/>
    <property type="match status" value="2"/>
</dbReference>
<keyword evidence="1" id="KW-0812">Transmembrane</keyword>
<evidence type="ECO:0000256" key="1">
    <source>
        <dbReference type="SAM" id="Phobius"/>
    </source>
</evidence>
<feature type="transmembrane region" description="Helical" evidence="1">
    <location>
        <begin position="84"/>
        <end position="109"/>
    </location>
</feature>
<dbReference type="AlphaFoldDB" id="A0A2M7W3Z1"/>
<dbReference type="Proteomes" id="UP000230137">
    <property type="component" value="Unassembled WGS sequence"/>
</dbReference>
<organism evidence="2 3">
    <name type="scientific">Candidatus Berkelbacteria bacterium CG_4_10_14_0_2_um_filter_35_9_33_12</name>
    <dbReference type="NCBI Taxonomy" id="1974499"/>
    <lineage>
        <taxon>Bacteria</taxon>
        <taxon>Candidatus Berkelbacteria</taxon>
    </lineage>
</organism>
<comment type="caution">
    <text evidence="2">The sequence shown here is derived from an EMBL/GenBank/DDBJ whole genome shotgun (WGS) entry which is preliminary data.</text>
</comment>
<dbReference type="EMBL" id="PFQF01000030">
    <property type="protein sequence ID" value="PJA20351.1"/>
    <property type="molecule type" value="Genomic_DNA"/>
</dbReference>
<name>A0A2M7W3Z1_9BACT</name>
<keyword evidence="1" id="KW-0472">Membrane</keyword>
<feature type="non-terminal residue" evidence="2">
    <location>
        <position position="1"/>
    </location>
</feature>
<reference evidence="3" key="1">
    <citation type="submission" date="2017-09" db="EMBL/GenBank/DDBJ databases">
        <title>Depth-based differentiation of microbial function through sediment-hosted aquifers and enrichment of novel symbionts in the deep terrestrial subsurface.</title>
        <authorList>
            <person name="Probst A.J."/>
            <person name="Ladd B."/>
            <person name="Jarett J.K."/>
            <person name="Geller-Mcgrath D.E."/>
            <person name="Sieber C.M.K."/>
            <person name="Emerson J.B."/>
            <person name="Anantharaman K."/>
            <person name="Thomas B.C."/>
            <person name="Malmstrom R."/>
            <person name="Stieglmeier M."/>
            <person name="Klingl A."/>
            <person name="Woyke T."/>
            <person name="Ryan C.M."/>
            <person name="Banfield J.F."/>
        </authorList>
    </citation>
    <scope>NUCLEOTIDE SEQUENCE [LARGE SCALE GENOMIC DNA]</scope>
</reference>